<feature type="region of interest" description="Disordered" evidence="1">
    <location>
        <begin position="41"/>
        <end position="63"/>
    </location>
</feature>
<sequence>MEEANLEPGTADATAETNTSEENQQEVTYVNGQGWRFKNYHPNLNKEGEQPPLEDVLDDEQDAEQPTVIEPVAVTTQDQPVPTRVYTPKVPYPVHAKRSRKDCEEMKCKKMLEELNVKLSLMDTI</sequence>
<evidence type="ECO:0000313" key="3">
    <source>
        <dbReference type="Proteomes" id="UP000712600"/>
    </source>
</evidence>
<reference evidence="2" key="1">
    <citation type="submission" date="2019-12" db="EMBL/GenBank/DDBJ databases">
        <title>Genome sequencing and annotation of Brassica cretica.</title>
        <authorList>
            <person name="Studholme D.J."/>
            <person name="Sarris P."/>
        </authorList>
    </citation>
    <scope>NUCLEOTIDE SEQUENCE</scope>
    <source>
        <strain evidence="2">PFS-109/04</strain>
        <tissue evidence="2">Leaf</tissue>
    </source>
</reference>
<gene>
    <name evidence="2" type="ORF">F2Q69_00023948</name>
</gene>
<evidence type="ECO:0000313" key="2">
    <source>
        <dbReference type="EMBL" id="KAF3537175.1"/>
    </source>
</evidence>
<protein>
    <submittedName>
        <fullName evidence="2">Uncharacterized protein</fullName>
    </submittedName>
</protein>
<organism evidence="2 3">
    <name type="scientific">Brassica cretica</name>
    <name type="common">Mustard</name>
    <dbReference type="NCBI Taxonomy" id="69181"/>
    <lineage>
        <taxon>Eukaryota</taxon>
        <taxon>Viridiplantae</taxon>
        <taxon>Streptophyta</taxon>
        <taxon>Embryophyta</taxon>
        <taxon>Tracheophyta</taxon>
        <taxon>Spermatophyta</taxon>
        <taxon>Magnoliopsida</taxon>
        <taxon>eudicotyledons</taxon>
        <taxon>Gunneridae</taxon>
        <taxon>Pentapetalae</taxon>
        <taxon>rosids</taxon>
        <taxon>malvids</taxon>
        <taxon>Brassicales</taxon>
        <taxon>Brassicaceae</taxon>
        <taxon>Brassiceae</taxon>
        <taxon>Brassica</taxon>
    </lineage>
</organism>
<proteinExistence type="predicted"/>
<dbReference type="EMBL" id="QGKX02001290">
    <property type="protein sequence ID" value="KAF3537175.1"/>
    <property type="molecule type" value="Genomic_DNA"/>
</dbReference>
<dbReference type="AlphaFoldDB" id="A0A8S9Q046"/>
<feature type="compositionally biased region" description="Polar residues" evidence="1">
    <location>
        <begin position="15"/>
        <end position="25"/>
    </location>
</feature>
<dbReference type="Proteomes" id="UP000712600">
    <property type="component" value="Unassembled WGS sequence"/>
</dbReference>
<accession>A0A8S9Q046</accession>
<feature type="region of interest" description="Disordered" evidence="1">
    <location>
        <begin position="1"/>
        <end position="25"/>
    </location>
</feature>
<comment type="caution">
    <text evidence="2">The sequence shown here is derived from an EMBL/GenBank/DDBJ whole genome shotgun (WGS) entry which is preliminary data.</text>
</comment>
<name>A0A8S9Q046_BRACR</name>
<evidence type="ECO:0000256" key="1">
    <source>
        <dbReference type="SAM" id="MobiDB-lite"/>
    </source>
</evidence>